<dbReference type="InterPro" id="IPR049900">
    <property type="entry name" value="PKS_mFAS_DH"/>
</dbReference>
<dbReference type="Gene3D" id="3.40.366.10">
    <property type="entry name" value="Malonyl-Coenzyme A Acyl Carrier Protein, domain 2"/>
    <property type="match status" value="1"/>
</dbReference>
<dbReference type="Pfam" id="PF14765">
    <property type="entry name" value="PS-DH"/>
    <property type="match status" value="1"/>
</dbReference>
<feature type="domain" description="Carrier" evidence="8">
    <location>
        <begin position="2295"/>
        <end position="2375"/>
    </location>
</feature>
<dbReference type="PROSITE" id="PS50075">
    <property type="entry name" value="CARRIER"/>
    <property type="match status" value="1"/>
</dbReference>
<dbReference type="InterPro" id="IPR016035">
    <property type="entry name" value="Acyl_Trfase/lysoPLipase"/>
</dbReference>
<organism evidence="11 12">
    <name type="scientific">Plectosphaerella plurivora</name>
    <dbReference type="NCBI Taxonomy" id="936078"/>
    <lineage>
        <taxon>Eukaryota</taxon>
        <taxon>Fungi</taxon>
        <taxon>Dikarya</taxon>
        <taxon>Ascomycota</taxon>
        <taxon>Pezizomycotina</taxon>
        <taxon>Sordariomycetes</taxon>
        <taxon>Hypocreomycetidae</taxon>
        <taxon>Glomerellales</taxon>
        <taxon>Plectosphaerellaceae</taxon>
        <taxon>Plectosphaerella</taxon>
    </lineage>
</organism>
<feature type="region of interest" description="Disordered" evidence="7">
    <location>
        <begin position="179"/>
        <end position="205"/>
    </location>
</feature>
<feature type="domain" description="PKS/mFAS DH" evidence="10">
    <location>
        <begin position="1112"/>
        <end position="1421"/>
    </location>
</feature>
<evidence type="ECO:0000256" key="7">
    <source>
        <dbReference type="SAM" id="MobiDB-lite"/>
    </source>
</evidence>
<accession>A0A9P9AA26</accession>
<dbReference type="SMART" id="SM00825">
    <property type="entry name" value="PKS_KS"/>
    <property type="match status" value="1"/>
</dbReference>
<feature type="domain" description="Ketosynthase family 3 (KS3)" evidence="9">
    <location>
        <begin position="207"/>
        <end position="632"/>
    </location>
</feature>
<dbReference type="GO" id="GO:0044550">
    <property type="term" value="P:secondary metabolite biosynthetic process"/>
    <property type="evidence" value="ECO:0007669"/>
    <property type="project" value="TreeGrafter"/>
</dbReference>
<dbReference type="InterPro" id="IPR014043">
    <property type="entry name" value="Acyl_transferase_dom"/>
</dbReference>
<sequence>MAWIRWHGMSQVGGFSFEARLWNGDYRSGSLQTFEDVAQQTDEIANQTIGHAADPMEADAVVRQTIEDDVTTTESTEAAITNGTRETQNSPEPPLDFQGSVIHATQQVGQDVPVKGDEDVTQDTSQDILLDGHHDISHVIPQDISISGHQDTPQDAPTSYHQDTLQPIDTQGSIQDTSAVLPCTAPTPTTPEPSPSHLPITPEHSFSPPQYRVGLACRLPDTCHNPHDLWNFLMAGGIAKSTPPASRFSLDGHYDASGRNKTMASPGGMFLQDIDPSDVDAQFFKLTPSEAIALDPQQRQLLEVVYEGLENAGVPLERLDGQRVGCFVGSFACDFGDMQARDPEDRAPASAVGVGRAMLSNCISHFLNIRGPSMTIDTACSGSMVGLDVACRYLTTGEMDGAIVAGCNIYLAPEHVMDGANGTASLTGECHTFDEATDGYMKSEAVNMVYVKRLSDALRDGDPIRAVIRGTATNSDGWTAGIGSPDSAAQSRAIRAAYANAGITDLLATSYVECHGTGTRVGDVLEVNGLAAVFSEGRPIDRPLRVGSIKANIGHSEPSAGISGLMKTVLCLEKAIIPGQPTLITPNPKIDFTALKVLPSKVATNWPDVPFLRAGVNSFGYGGSNAHAIVDAADGLGTQVSSYLANGTAKRSSGDHPERPYLLVFSANDEESLKGQHVAIRDHLVDEGVNVVMRDMAHTLSERRTRHFHRGFAVVDSETLSGDSFNTGKQRAEQPRVAFVFTGQGAQWSRMGKDLLETYPTAAQKVRELDEILQKIPQPPSWLLFDTLTQPLSPDVLKRPEISQSACTAFQLAMLAVLADAGVKACSVAGHSSGEIAAAFAAGLLTSEQAIKIAYYRGLATSAATPDEPLGMLAVGLGSEAAAPYLEATSVQVACFNNPASVTLSGRRLELEDVEAKLKAGGHFARMLHVTAAYHSRHMDPVAAIHKDLLDAHVDWPNRVPDQHLPMFSSTTGKIIAHTPGVDYWVKNMGSPVLFEQSVSSMLPSADILIEIGPSNALSGPVTQTKTALSSKAEYIASWKRDTKALHTLLTLGGKLFVAGAPVHLATFNADNRNTRHSVIVDLPNYRWNHSTKYWYENDASRHWRFKKFIYHDLLGSKILGAPWTRPVFRNRIKMWELPFLRDHKIGESLIFPASGYVVMAVEGMFQNAKACGRIAATAEIHQVGYAMRDIGFLKAFQIDDGDRGTSVLLTLIPETSTPDTWHEFIVSSVTDDVVSDHCRGRISIAADQSKIVGTDDEVKPLVHASRASLWYNAMTEVGYNFGPSFQRLLEIEATAGIRKNRALVTFAVPESKAIQSHYPIHPSAIDSCFQAGAPSLWSGHRSTVGKMLLPVMIDELVIQPQSARPEKGIAVAEAMYQGVGREDDPQRYKTHTRVFDEQSGEMLMRVSGLQFHAGEAVNSVKPHPFTQVKWRPDISFTSPGQLAKMLDGVTAQEGESAAMKVAELIDLISHKTPNARILEVNLEGSDSFWVNEVRDKVSQVTVDCEFHLSVGAELAEKSHEAYDGAGNVQIDQHDPEDLFAETDPEKLFKLVIVKVSPGYKALEKLLQSAQKVLASDGTILVLDEMFSSIISAITDEQIAALKKLVERRCRLLWVTVGGQMRVTRPESALFIGVERALLSEDPSALIMSLDVESVTAPGSLAAVVASVRHIASIDSFEFGDNEFAERDDEPGAFDSLYRKETTEGDVLEDDKVEIEIHATAMNLKDVADALGFVPAHEHRFGLEGAGVVTRVGNAVETYKIGDRVIVLNRDGGCFANRDATAMGFSYSSSLYSLIDLANLQKGEIVLIQNATDGVGLAAIQVCRYLGAEIYVTVATQEERDFLHTNCAIPQERMFSSSSSVAFAPLFMAATNNHGADVVLNTLTGDILHETWRCIADNGRFIELSRKDSMGRNNLSMEPFSRNACYRSFDLSYKSVTHALSQRLLALTMKLASEGYITPIHIGKTFGFEEIVEAFRYRRDGKGIGKIMITNTDRDAVKVPTKLYAAPFQLKSNVSYLISGGLKGLCGSLAIYMARQGAKNIVALSRSGHDDKVSQSVVHQLTALGTTVDLIRGDVTNIDDVRQAFNEASMPIAGLIQGAMMLRDKLFPSMTPEEFRAPLEPKVRGTWNLHTVAAEQTLPLDFFTMLSSISGLIGHSAQANYAAGNVFEDAFAAHRRSLGSPACAVNLGLIKDVGYFTDREHFSRRLESKGWPPINETLLHRILRLAILQQTDPINPESASQLVTGIPYPLTKASPLKPEHRFSALRPAAGAVGAAETGDTHLALIRRVTRGAEEADHDTLLAAIVEVINGTLRRSLGWAEPLEPSRPLASYGIDSLVAVELRNWVRSELSVEISVVEVVGAKTLVSLCEVILKKLQVLP</sequence>
<evidence type="ECO:0000259" key="9">
    <source>
        <dbReference type="PROSITE" id="PS52004"/>
    </source>
</evidence>
<dbReference type="EMBL" id="JAGSXJ010000014">
    <property type="protein sequence ID" value="KAH6685860.1"/>
    <property type="molecule type" value="Genomic_DNA"/>
</dbReference>
<proteinExistence type="predicted"/>
<gene>
    <name evidence="11" type="ORF">F5X68DRAFT_276598</name>
</gene>
<dbReference type="InterPro" id="IPR001227">
    <property type="entry name" value="Ac_transferase_dom_sf"/>
</dbReference>
<dbReference type="Pfam" id="PF02801">
    <property type="entry name" value="Ketoacyl-synt_C"/>
    <property type="match status" value="1"/>
</dbReference>
<dbReference type="PANTHER" id="PTHR43775">
    <property type="entry name" value="FATTY ACID SYNTHASE"/>
    <property type="match status" value="1"/>
</dbReference>
<dbReference type="Pfam" id="PF21089">
    <property type="entry name" value="PKS_DH_N"/>
    <property type="match status" value="1"/>
</dbReference>
<dbReference type="CDD" id="cd00833">
    <property type="entry name" value="PKS"/>
    <property type="match status" value="1"/>
</dbReference>
<evidence type="ECO:0000313" key="11">
    <source>
        <dbReference type="EMBL" id="KAH6685860.1"/>
    </source>
</evidence>
<dbReference type="InterPro" id="IPR020843">
    <property type="entry name" value="ER"/>
</dbReference>
<dbReference type="PROSITE" id="PS00012">
    <property type="entry name" value="PHOSPHOPANTETHEINE"/>
    <property type="match status" value="1"/>
</dbReference>
<dbReference type="SUPFAM" id="SSF51735">
    <property type="entry name" value="NAD(P)-binding Rossmann-fold domains"/>
    <property type="match status" value="2"/>
</dbReference>
<evidence type="ECO:0000256" key="2">
    <source>
        <dbReference type="ARBA" id="ARBA00022553"/>
    </source>
</evidence>
<dbReference type="SMART" id="SM00829">
    <property type="entry name" value="PKS_ER"/>
    <property type="match status" value="1"/>
</dbReference>
<dbReference type="OrthoDB" id="329835at2759"/>
<evidence type="ECO:0000256" key="3">
    <source>
        <dbReference type="ARBA" id="ARBA00022679"/>
    </source>
</evidence>
<dbReference type="InterPro" id="IPR050091">
    <property type="entry name" value="PKS_NRPS_Biosynth_Enz"/>
</dbReference>
<dbReference type="GO" id="GO:0016491">
    <property type="term" value="F:oxidoreductase activity"/>
    <property type="evidence" value="ECO:0007669"/>
    <property type="project" value="UniProtKB-KW"/>
</dbReference>
<evidence type="ECO:0000313" key="12">
    <source>
        <dbReference type="Proteomes" id="UP000770015"/>
    </source>
</evidence>
<dbReference type="InterPro" id="IPR020841">
    <property type="entry name" value="PKS_Beta-ketoAc_synthase_dom"/>
</dbReference>
<feature type="active site" description="Proton acceptor; for dehydratase activity" evidence="6">
    <location>
        <position position="1144"/>
    </location>
</feature>
<dbReference type="Gene3D" id="3.40.47.10">
    <property type="match status" value="1"/>
</dbReference>
<feature type="region of interest" description="Disordered" evidence="7">
    <location>
        <begin position="145"/>
        <end position="164"/>
    </location>
</feature>
<dbReference type="InterPro" id="IPR009081">
    <property type="entry name" value="PP-bd_ACP"/>
</dbReference>
<comment type="caution">
    <text evidence="11">The sequence shown here is derived from an EMBL/GenBank/DDBJ whole genome shotgun (WGS) entry which is preliminary data.</text>
</comment>
<dbReference type="InterPro" id="IPR036291">
    <property type="entry name" value="NAD(P)-bd_dom_sf"/>
</dbReference>
<dbReference type="PROSITE" id="PS52019">
    <property type="entry name" value="PKS_MFAS_DH"/>
    <property type="match status" value="1"/>
</dbReference>
<dbReference type="InterPro" id="IPR006162">
    <property type="entry name" value="Ppantetheine_attach_site"/>
</dbReference>
<dbReference type="Pfam" id="PF00698">
    <property type="entry name" value="Acyl_transf_1"/>
    <property type="match status" value="1"/>
</dbReference>
<evidence type="ECO:0000256" key="6">
    <source>
        <dbReference type="PROSITE-ProRule" id="PRU01363"/>
    </source>
</evidence>
<dbReference type="InterPro" id="IPR013154">
    <property type="entry name" value="ADH-like_N"/>
</dbReference>
<dbReference type="Proteomes" id="UP000770015">
    <property type="component" value="Unassembled WGS sequence"/>
</dbReference>
<dbReference type="PANTHER" id="PTHR43775:SF18">
    <property type="entry name" value="ENZYME, PUTATIVE (JCVI)-RELATED"/>
    <property type="match status" value="1"/>
</dbReference>
<dbReference type="InterPro" id="IPR036736">
    <property type="entry name" value="ACP-like_sf"/>
</dbReference>
<dbReference type="SMART" id="SM00826">
    <property type="entry name" value="PKS_DH"/>
    <property type="match status" value="1"/>
</dbReference>
<dbReference type="InterPro" id="IPR016036">
    <property type="entry name" value="Malonyl_transacylase_ACP-bd"/>
</dbReference>
<dbReference type="SUPFAM" id="SSF53901">
    <property type="entry name" value="Thiolase-like"/>
    <property type="match status" value="1"/>
</dbReference>
<dbReference type="GO" id="GO:0006633">
    <property type="term" value="P:fatty acid biosynthetic process"/>
    <property type="evidence" value="ECO:0007669"/>
    <property type="project" value="TreeGrafter"/>
</dbReference>
<evidence type="ECO:0000256" key="5">
    <source>
        <dbReference type="ARBA" id="ARBA00023268"/>
    </source>
</evidence>
<keyword evidence="12" id="KW-1185">Reference proteome</keyword>
<keyword evidence="1" id="KW-0596">Phosphopantetheine</keyword>
<dbReference type="Pfam" id="PF00109">
    <property type="entry name" value="ketoacyl-synt"/>
    <property type="match status" value="1"/>
</dbReference>
<keyword evidence="4" id="KW-0560">Oxidoreductase</keyword>
<dbReference type="CDD" id="cd05195">
    <property type="entry name" value="enoyl_red"/>
    <property type="match status" value="1"/>
</dbReference>
<keyword evidence="5" id="KW-0511">Multifunctional enzyme</keyword>
<dbReference type="Pfam" id="PF16197">
    <property type="entry name" value="KAsynt_C_assoc"/>
    <property type="match status" value="1"/>
</dbReference>
<dbReference type="InterPro" id="IPR049552">
    <property type="entry name" value="PKS_DH_N"/>
</dbReference>
<keyword evidence="3" id="KW-0808">Transferase</keyword>
<dbReference type="InterPro" id="IPR016039">
    <property type="entry name" value="Thiolase-like"/>
</dbReference>
<evidence type="ECO:0000256" key="1">
    <source>
        <dbReference type="ARBA" id="ARBA00022450"/>
    </source>
</evidence>
<dbReference type="Pfam" id="PF13602">
    <property type="entry name" value="ADH_zinc_N_2"/>
    <property type="match status" value="1"/>
</dbReference>
<dbReference type="SUPFAM" id="SSF47336">
    <property type="entry name" value="ACP-like"/>
    <property type="match status" value="1"/>
</dbReference>
<dbReference type="SMART" id="SM00827">
    <property type="entry name" value="PKS_AT"/>
    <property type="match status" value="1"/>
</dbReference>
<feature type="compositionally biased region" description="Polar residues" evidence="7">
    <location>
        <begin position="72"/>
        <end position="90"/>
    </location>
</feature>
<feature type="region of interest" description="Disordered" evidence="7">
    <location>
        <begin position="70"/>
        <end position="98"/>
    </location>
</feature>
<keyword evidence="2" id="KW-0597">Phosphoprotein</keyword>
<evidence type="ECO:0000259" key="10">
    <source>
        <dbReference type="PROSITE" id="PS52019"/>
    </source>
</evidence>
<feature type="region of interest" description="C-terminal hotdog fold" evidence="6">
    <location>
        <begin position="1263"/>
        <end position="1421"/>
    </location>
</feature>
<dbReference type="SUPFAM" id="SSF50129">
    <property type="entry name" value="GroES-like"/>
    <property type="match status" value="1"/>
</dbReference>
<dbReference type="InterPro" id="IPR014030">
    <property type="entry name" value="Ketoacyl_synth_N"/>
</dbReference>
<feature type="active site" description="Proton donor; for dehydratase activity" evidence="6">
    <location>
        <position position="1327"/>
    </location>
</feature>
<dbReference type="SUPFAM" id="SSF55048">
    <property type="entry name" value="Probable ACP-binding domain of malonyl-CoA ACP transacylase"/>
    <property type="match status" value="1"/>
</dbReference>
<dbReference type="InterPro" id="IPR049551">
    <property type="entry name" value="PKS_DH_C"/>
</dbReference>
<dbReference type="SMART" id="SM00822">
    <property type="entry name" value="PKS_KR"/>
    <property type="match status" value="1"/>
</dbReference>
<dbReference type="InterPro" id="IPR013968">
    <property type="entry name" value="PKS_KR"/>
</dbReference>
<dbReference type="SUPFAM" id="SSF52151">
    <property type="entry name" value="FabD/lysophospholipase-like"/>
    <property type="match status" value="1"/>
</dbReference>
<dbReference type="InterPro" id="IPR011032">
    <property type="entry name" value="GroES-like_sf"/>
</dbReference>
<protein>
    <recommendedName>
        <fullName evidence="13">Polyketide synthase</fullName>
    </recommendedName>
</protein>
<dbReference type="Gene3D" id="3.10.129.110">
    <property type="entry name" value="Polyketide synthase dehydratase"/>
    <property type="match status" value="1"/>
</dbReference>
<dbReference type="InterPro" id="IPR014031">
    <property type="entry name" value="Ketoacyl_synth_C"/>
</dbReference>
<dbReference type="InterPro" id="IPR032821">
    <property type="entry name" value="PKS_assoc"/>
</dbReference>
<dbReference type="InterPro" id="IPR020806">
    <property type="entry name" value="PKS_PP-bd"/>
</dbReference>
<evidence type="ECO:0000256" key="4">
    <source>
        <dbReference type="ARBA" id="ARBA00023002"/>
    </source>
</evidence>
<name>A0A9P9AA26_9PEZI</name>
<dbReference type="Pfam" id="PF08659">
    <property type="entry name" value="KR"/>
    <property type="match status" value="1"/>
</dbReference>
<feature type="region of interest" description="N-terminal hotdog fold" evidence="6">
    <location>
        <begin position="1112"/>
        <end position="1250"/>
    </location>
</feature>
<dbReference type="GO" id="GO:0031177">
    <property type="term" value="F:phosphopantetheine binding"/>
    <property type="evidence" value="ECO:0007669"/>
    <property type="project" value="InterPro"/>
</dbReference>
<dbReference type="GO" id="GO:0004312">
    <property type="term" value="F:fatty acid synthase activity"/>
    <property type="evidence" value="ECO:0007669"/>
    <property type="project" value="TreeGrafter"/>
</dbReference>
<dbReference type="PROSITE" id="PS52004">
    <property type="entry name" value="KS3_2"/>
    <property type="match status" value="1"/>
</dbReference>
<dbReference type="SMART" id="SM00823">
    <property type="entry name" value="PKS_PP"/>
    <property type="match status" value="1"/>
</dbReference>
<dbReference type="InterPro" id="IPR042104">
    <property type="entry name" value="PKS_dehydratase_sf"/>
</dbReference>
<evidence type="ECO:0000259" key="8">
    <source>
        <dbReference type="PROSITE" id="PS50075"/>
    </source>
</evidence>
<reference evidence="11" key="1">
    <citation type="journal article" date="2021" name="Nat. Commun.">
        <title>Genetic determinants of endophytism in the Arabidopsis root mycobiome.</title>
        <authorList>
            <person name="Mesny F."/>
            <person name="Miyauchi S."/>
            <person name="Thiergart T."/>
            <person name="Pickel B."/>
            <person name="Atanasova L."/>
            <person name="Karlsson M."/>
            <person name="Huettel B."/>
            <person name="Barry K.W."/>
            <person name="Haridas S."/>
            <person name="Chen C."/>
            <person name="Bauer D."/>
            <person name="Andreopoulos W."/>
            <person name="Pangilinan J."/>
            <person name="LaButti K."/>
            <person name="Riley R."/>
            <person name="Lipzen A."/>
            <person name="Clum A."/>
            <person name="Drula E."/>
            <person name="Henrissat B."/>
            <person name="Kohler A."/>
            <person name="Grigoriev I.V."/>
            <person name="Martin F.M."/>
            <person name="Hacquard S."/>
        </authorList>
    </citation>
    <scope>NUCLEOTIDE SEQUENCE</scope>
    <source>
        <strain evidence="11">MPI-SDFR-AT-0117</strain>
    </source>
</reference>
<dbReference type="Gene3D" id="1.10.1200.10">
    <property type="entry name" value="ACP-like"/>
    <property type="match status" value="1"/>
</dbReference>
<dbReference type="Pfam" id="PF00550">
    <property type="entry name" value="PP-binding"/>
    <property type="match status" value="1"/>
</dbReference>
<dbReference type="Gene3D" id="3.40.50.720">
    <property type="entry name" value="NAD(P)-binding Rossmann-like Domain"/>
    <property type="match status" value="2"/>
</dbReference>
<dbReference type="InterPro" id="IPR020807">
    <property type="entry name" value="PKS_DH"/>
</dbReference>
<dbReference type="Pfam" id="PF08240">
    <property type="entry name" value="ADH_N"/>
    <property type="match status" value="1"/>
</dbReference>
<dbReference type="InterPro" id="IPR057326">
    <property type="entry name" value="KR_dom"/>
</dbReference>
<evidence type="ECO:0008006" key="13">
    <source>
        <dbReference type="Google" id="ProtNLM"/>
    </source>
</evidence>
<dbReference type="Gene3D" id="3.90.180.10">
    <property type="entry name" value="Medium-chain alcohol dehydrogenases, catalytic domain"/>
    <property type="match status" value="1"/>
</dbReference>